<dbReference type="EMBL" id="QREV01000013">
    <property type="protein sequence ID" value="RDU49713.1"/>
    <property type="molecule type" value="Genomic_DNA"/>
</dbReference>
<reference evidence="1 2" key="1">
    <citation type="submission" date="2018-07" db="EMBL/GenBank/DDBJ databases">
        <title>Parabacteroides acidifaciens nov. sp., isolated from human feces.</title>
        <authorList>
            <person name="Wang Y.J."/>
        </authorList>
    </citation>
    <scope>NUCLEOTIDE SEQUENCE [LARGE SCALE GENOMIC DNA]</scope>
    <source>
        <strain evidence="1 2">426-9</strain>
    </source>
</reference>
<protein>
    <submittedName>
        <fullName evidence="1">Uncharacterized protein</fullName>
    </submittedName>
</protein>
<organism evidence="1 2">
    <name type="scientific">Parabacteroides acidifaciens</name>
    <dbReference type="NCBI Taxonomy" id="2290935"/>
    <lineage>
        <taxon>Bacteria</taxon>
        <taxon>Pseudomonadati</taxon>
        <taxon>Bacteroidota</taxon>
        <taxon>Bacteroidia</taxon>
        <taxon>Bacteroidales</taxon>
        <taxon>Tannerellaceae</taxon>
        <taxon>Parabacteroides</taxon>
    </lineage>
</organism>
<dbReference type="AlphaFoldDB" id="A0A3D8HFG6"/>
<name>A0A3D8HFG6_9BACT</name>
<proteinExistence type="predicted"/>
<evidence type="ECO:0000313" key="2">
    <source>
        <dbReference type="Proteomes" id="UP000256321"/>
    </source>
</evidence>
<gene>
    <name evidence="1" type="ORF">DWU89_07645</name>
</gene>
<evidence type="ECO:0000313" key="1">
    <source>
        <dbReference type="EMBL" id="RDU49713.1"/>
    </source>
</evidence>
<dbReference type="Proteomes" id="UP000256321">
    <property type="component" value="Unassembled WGS sequence"/>
</dbReference>
<sequence>MLKFTITPFPGCFSISSEKLIDFELTLFTVLTCSTDNRGDEVRSSFRKACNLIAGNRKYRQSDKA</sequence>
<accession>A0A3D8HFG6</accession>
<comment type="caution">
    <text evidence="1">The sequence shown here is derived from an EMBL/GenBank/DDBJ whole genome shotgun (WGS) entry which is preliminary data.</text>
</comment>